<dbReference type="GO" id="GO:0004842">
    <property type="term" value="F:ubiquitin-protein transferase activity"/>
    <property type="evidence" value="ECO:0007669"/>
    <property type="project" value="InterPro"/>
</dbReference>
<dbReference type="PROSITE" id="PS50237">
    <property type="entry name" value="HECT"/>
    <property type="match status" value="1"/>
</dbReference>
<reference evidence="5" key="1">
    <citation type="submission" date="2025-08" db="UniProtKB">
        <authorList>
            <consortium name="Ensembl"/>
        </authorList>
    </citation>
    <scope>IDENTIFICATION</scope>
</reference>
<evidence type="ECO:0000256" key="3">
    <source>
        <dbReference type="PROSITE-ProRule" id="PRU00104"/>
    </source>
</evidence>
<dbReference type="InterPro" id="IPR000569">
    <property type="entry name" value="HECT_dom"/>
</dbReference>
<evidence type="ECO:0000313" key="5">
    <source>
        <dbReference type="Ensembl" id="ENSCCRP00015100172.1"/>
    </source>
</evidence>
<organism evidence="5 6">
    <name type="scientific">Cyprinus carpio</name>
    <name type="common">Common carp</name>
    <dbReference type="NCBI Taxonomy" id="7962"/>
    <lineage>
        <taxon>Eukaryota</taxon>
        <taxon>Metazoa</taxon>
        <taxon>Chordata</taxon>
        <taxon>Craniata</taxon>
        <taxon>Vertebrata</taxon>
        <taxon>Euteleostomi</taxon>
        <taxon>Actinopterygii</taxon>
        <taxon>Neopterygii</taxon>
        <taxon>Teleostei</taxon>
        <taxon>Ostariophysi</taxon>
        <taxon>Cypriniformes</taxon>
        <taxon>Cyprinidae</taxon>
        <taxon>Cyprininae</taxon>
        <taxon>Cyprinus</taxon>
    </lineage>
</organism>
<dbReference type="Gene3D" id="3.90.1750.10">
    <property type="entry name" value="Hect, E3 ligase catalytic domains"/>
    <property type="match status" value="1"/>
</dbReference>
<feature type="domain" description="HECT" evidence="4">
    <location>
        <begin position="177"/>
        <end position="208"/>
    </location>
</feature>
<dbReference type="AlphaFoldDB" id="A0A8C2A4U8"/>
<keyword evidence="1" id="KW-0808">Transferase</keyword>
<dbReference type="InterPro" id="IPR035983">
    <property type="entry name" value="Hect_E3_ubiquitin_ligase"/>
</dbReference>
<evidence type="ECO:0000256" key="1">
    <source>
        <dbReference type="ARBA" id="ARBA00022679"/>
    </source>
</evidence>
<sequence length="423" mass="47618">KTPSNIEELNLLQAGMGRRTIAVMEDADHSWLSRKLEETYTKMAELKGAWMLYKAVGKMINFPIFMYISTLFIVPVQGALDLTPLPYSSKEFEKMAKATCHSCLENMPVQLLATACPICERFYPSDFVEIHASIRGESIADVIKILTERMDETSIFSICVTRDQMLERGLKQWQRQKKSSPKNPLRVSFIGEAGIDNGALRKEFLTVINLLDCRTIGELFAVSIAQDGPPPKIFMQWCYNYISTGEIDQEAITENDITDPELMELIKEIKAADNATLMVCTDRILSCGYTGAVSIQRREDIVRSVVLHATVRLLPMLQQICFGMKLYGLLSLVQQEADICRQLFVPGSFFTFTHLQVVNFLLIICYPVVNSCSCSVTFPVTHLTTYAEFKSVISQAIVHGYEFGRCKKGSEMENSLSHSSGLF</sequence>
<dbReference type="Proteomes" id="UP000694700">
    <property type="component" value="Unplaced"/>
</dbReference>
<keyword evidence="2 3" id="KW-0833">Ubl conjugation pathway</keyword>
<evidence type="ECO:0000256" key="2">
    <source>
        <dbReference type="ARBA" id="ARBA00022786"/>
    </source>
</evidence>
<accession>A0A8C2A4U8</accession>
<comment type="caution">
    <text evidence="3">Lacks conserved residue(s) required for the propagation of feature annotation.</text>
</comment>
<protein>
    <recommendedName>
        <fullName evidence="4">HECT domain-containing protein</fullName>
    </recommendedName>
</protein>
<name>A0A8C2A4U8_CYPCA</name>
<evidence type="ECO:0000313" key="6">
    <source>
        <dbReference type="Proteomes" id="UP000694700"/>
    </source>
</evidence>
<evidence type="ECO:0000259" key="4">
    <source>
        <dbReference type="PROSITE" id="PS50237"/>
    </source>
</evidence>
<dbReference type="SUPFAM" id="SSF56204">
    <property type="entry name" value="Hect, E3 ligase catalytic domain"/>
    <property type="match status" value="1"/>
</dbReference>
<dbReference type="Ensembl" id="ENSCCRT00015103418.1">
    <property type="protein sequence ID" value="ENSCCRP00015100172.1"/>
    <property type="gene ID" value="ENSCCRG00015040216.1"/>
</dbReference>
<proteinExistence type="predicted"/>